<dbReference type="PROSITE" id="PS50977">
    <property type="entry name" value="HTH_TETR_2"/>
    <property type="match status" value="1"/>
</dbReference>
<dbReference type="InterPro" id="IPR050109">
    <property type="entry name" value="HTH-type_TetR-like_transc_reg"/>
</dbReference>
<dbReference type="InterPro" id="IPR041642">
    <property type="entry name" value="KstR_C"/>
</dbReference>
<dbReference type="AlphaFoldDB" id="A0AAE9YDZ6"/>
<dbReference type="Proteomes" id="UP001216390">
    <property type="component" value="Chromosome"/>
</dbReference>
<feature type="DNA-binding region" description="H-T-H motif" evidence="2">
    <location>
        <begin position="42"/>
        <end position="61"/>
    </location>
</feature>
<proteinExistence type="predicted"/>
<evidence type="ECO:0000256" key="2">
    <source>
        <dbReference type="PROSITE-ProRule" id="PRU00335"/>
    </source>
</evidence>
<dbReference type="PANTHER" id="PTHR30055">
    <property type="entry name" value="HTH-TYPE TRANSCRIPTIONAL REGULATOR RUTR"/>
    <property type="match status" value="1"/>
</dbReference>
<dbReference type="PRINTS" id="PR00455">
    <property type="entry name" value="HTHTETR"/>
</dbReference>
<dbReference type="Pfam" id="PF17925">
    <property type="entry name" value="TetR_C_20"/>
    <property type="match status" value="1"/>
</dbReference>
<protein>
    <submittedName>
        <fullName evidence="4">TetR family transcriptional regulator</fullName>
    </submittedName>
</protein>
<dbReference type="InterPro" id="IPR009057">
    <property type="entry name" value="Homeodomain-like_sf"/>
</dbReference>
<organism evidence="4 5">
    <name type="scientific">Iamia majanohamensis</name>
    <dbReference type="NCBI Taxonomy" id="467976"/>
    <lineage>
        <taxon>Bacteria</taxon>
        <taxon>Bacillati</taxon>
        <taxon>Actinomycetota</taxon>
        <taxon>Acidimicrobiia</taxon>
        <taxon>Acidimicrobiales</taxon>
        <taxon>Iamiaceae</taxon>
        <taxon>Iamia</taxon>
    </lineage>
</organism>
<keyword evidence="5" id="KW-1185">Reference proteome</keyword>
<gene>
    <name evidence="4" type="ORF">PO878_16495</name>
</gene>
<evidence type="ECO:0000313" key="5">
    <source>
        <dbReference type="Proteomes" id="UP001216390"/>
    </source>
</evidence>
<evidence type="ECO:0000256" key="1">
    <source>
        <dbReference type="ARBA" id="ARBA00023125"/>
    </source>
</evidence>
<keyword evidence="1 2" id="KW-0238">DNA-binding</keyword>
<evidence type="ECO:0000259" key="3">
    <source>
        <dbReference type="PROSITE" id="PS50977"/>
    </source>
</evidence>
<dbReference type="SUPFAM" id="SSF46689">
    <property type="entry name" value="Homeodomain-like"/>
    <property type="match status" value="1"/>
</dbReference>
<accession>A0AAE9YDZ6</accession>
<name>A0AAE9YDZ6_9ACTN</name>
<dbReference type="EMBL" id="CP116942">
    <property type="protein sequence ID" value="WCO66101.1"/>
    <property type="molecule type" value="Genomic_DNA"/>
</dbReference>
<dbReference type="RefSeq" id="WP_272735626.1">
    <property type="nucleotide sequence ID" value="NZ_CP116942.1"/>
</dbReference>
<dbReference type="Pfam" id="PF00440">
    <property type="entry name" value="TetR_N"/>
    <property type="match status" value="1"/>
</dbReference>
<dbReference type="InterPro" id="IPR001647">
    <property type="entry name" value="HTH_TetR"/>
</dbReference>
<sequence>MSPATPTGADPATLTATQAARRERVLRAALDLGAEGGYDAVQMRTVAARSEVALGTIYRYFSSKDHLLAAALVTWTNDLERQVARRPPKGKTPSARVGDVLRRATAGMERQPQLTEAVILAISSPDPGAASCQGEVAGAMARVMDRAMPDDLDPEERANAARVLNFVWYGALLGWVNGWTGTDDVGREITRATELILRQFD</sequence>
<dbReference type="KEGG" id="ima:PO878_16495"/>
<dbReference type="PANTHER" id="PTHR30055:SF242">
    <property type="entry name" value="HTH-TYPE TRANSCRIPTIONAL REPRESSOR KSTR"/>
    <property type="match status" value="1"/>
</dbReference>
<evidence type="ECO:0000313" key="4">
    <source>
        <dbReference type="EMBL" id="WCO66101.1"/>
    </source>
</evidence>
<feature type="domain" description="HTH tetR-type" evidence="3">
    <location>
        <begin position="19"/>
        <end position="79"/>
    </location>
</feature>
<reference evidence="4" key="1">
    <citation type="submission" date="2023-01" db="EMBL/GenBank/DDBJ databases">
        <title>The diversity of Class Acidimicrobiia in South China Sea sediment environments and the proposal of Iamia marina sp. nov., a novel species of the genus Iamia.</title>
        <authorList>
            <person name="He Y."/>
            <person name="Tian X."/>
        </authorList>
    </citation>
    <scope>NUCLEOTIDE SEQUENCE</scope>
    <source>
        <strain evidence="4">DSM 19957</strain>
    </source>
</reference>
<dbReference type="GO" id="GO:0003700">
    <property type="term" value="F:DNA-binding transcription factor activity"/>
    <property type="evidence" value="ECO:0007669"/>
    <property type="project" value="TreeGrafter"/>
</dbReference>
<dbReference type="GO" id="GO:0000976">
    <property type="term" value="F:transcription cis-regulatory region binding"/>
    <property type="evidence" value="ECO:0007669"/>
    <property type="project" value="TreeGrafter"/>
</dbReference>
<dbReference type="Gene3D" id="1.10.357.10">
    <property type="entry name" value="Tetracycline Repressor, domain 2"/>
    <property type="match status" value="1"/>
</dbReference>